<organism evidence="5">
    <name type="scientific">marine sediment metagenome</name>
    <dbReference type="NCBI Taxonomy" id="412755"/>
    <lineage>
        <taxon>unclassified sequences</taxon>
        <taxon>metagenomes</taxon>
        <taxon>ecological metagenomes</taxon>
    </lineage>
</organism>
<dbReference type="SUPFAM" id="SSF53850">
    <property type="entry name" value="Periplasmic binding protein-like II"/>
    <property type="match status" value="1"/>
</dbReference>
<dbReference type="InterPro" id="IPR039424">
    <property type="entry name" value="SBP_5"/>
</dbReference>
<dbReference type="GO" id="GO:0015833">
    <property type="term" value="P:peptide transport"/>
    <property type="evidence" value="ECO:0007669"/>
    <property type="project" value="TreeGrafter"/>
</dbReference>
<dbReference type="Gene3D" id="3.90.76.10">
    <property type="entry name" value="Dipeptide-binding Protein, Domain 1"/>
    <property type="match status" value="1"/>
</dbReference>
<comment type="caution">
    <text evidence="5">The sequence shown here is derived from an EMBL/GenBank/DDBJ whole genome shotgun (WGS) entry which is preliminary data.</text>
</comment>
<keyword evidence="3" id="KW-0732">Signal</keyword>
<evidence type="ECO:0000256" key="3">
    <source>
        <dbReference type="ARBA" id="ARBA00022729"/>
    </source>
</evidence>
<comment type="similarity">
    <text evidence="1">Belongs to the bacterial solute-binding protein 5 family.</text>
</comment>
<reference evidence="5" key="1">
    <citation type="journal article" date="2014" name="Front. Microbiol.">
        <title>High frequency of phylogenetically diverse reductive dehalogenase-homologous genes in deep subseafloor sedimentary metagenomes.</title>
        <authorList>
            <person name="Kawai M."/>
            <person name="Futagami T."/>
            <person name="Toyoda A."/>
            <person name="Takaki Y."/>
            <person name="Nishi S."/>
            <person name="Hori S."/>
            <person name="Arai W."/>
            <person name="Tsubouchi T."/>
            <person name="Morono Y."/>
            <person name="Uchiyama I."/>
            <person name="Ito T."/>
            <person name="Fujiyama A."/>
            <person name="Inagaki F."/>
            <person name="Takami H."/>
        </authorList>
    </citation>
    <scope>NUCLEOTIDE SEQUENCE</scope>
    <source>
        <strain evidence="5">Expedition CK06-06</strain>
    </source>
</reference>
<evidence type="ECO:0000256" key="2">
    <source>
        <dbReference type="ARBA" id="ARBA00022448"/>
    </source>
</evidence>
<dbReference type="PROSITE" id="PS01040">
    <property type="entry name" value="SBP_BACTERIAL_5"/>
    <property type="match status" value="1"/>
</dbReference>
<dbReference type="PANTHER" id="PTHR30290:SF9">
    <property type="entry name" value="OLIGOPEPTIDE-BINDING PROTEIN APPA"/>
    <property type="match status" value="1"/>
</dbReference>
<dbReference type="AlphaFoldDB" id="X0Y6Q4"/>
<keyword evidence="2" id="KW-0813">Transport</keyword>
<evidence type="ECO:0000259" key="4">
    <source>
        <dbReference type="Pfam" id="PF00496"/>
    </source>
</evidence>
<proteinExistence type="inferred from homology"/>
<dbReference type="InterPro" id="IPR023765">
    <property type="entry name" value="SBP_5_CS"/>
</dbReference>
<evidence type="ECO:0000256" key="1">
    <source>
        <dbReference type="ARBA" id="ARBA00005695"/>
    </source>
</evidence>
<feature type="domain" description="Solute-binding protein family 5" evidence="4">
    <location>
        <begin position="71"/>
        <end position="169"/>
    </location>
</feature>
<sequence length="178" mass="19651">MKSKLFVVLLLTVGLVFSVVGAASAEGTLVFGSSGDAVRLDPADVTDGESIQRMDNIFEGLVEYETGSVLIQPCLATSWEPSADGTEIVFNLRKGVKFHDGTDFNADAVVFSFARQYDTTHPYNQYGEWSYWGWMFGDVEKMEKIDDYTVKFVLKRPNASIMTSLAMFTVCIVSPTNA</sequence>
<dbReference type="Pfam" id="PF00496">
    <property type="entry name" value="SBP_bac_5"/>
    <property type="match status" value="1"/>
</dbReference>
<gene>
    <name evidence="5" type="ORF">S01H1_79747</name>
</gene>
<protein>
    <recommendedName>
        <fullName evidence="4">Solute-binding protein family 5 domain-containing protein</fullName>
    </recommendedName>
</protein>
<dbReference type="EMBL" id="BARS01053790">
    <property type="protein sequence ID" value="GAG42957.1"/>
    <property type="molecule type" value="Genomic_DNA"/>
</dbReference>
<name>X0Y6Q4_9ZZZZ</name>
<accession>X0Y6Q4</accession>
<dbReference type="InterPro" id="IPR000914">
    <property type="entry name" value="SBP_5_dom"/>
</dbReference>
<dbReference type="PANTHER" id="PTHR30290">
    <property type="entry name" value="PERIPLASMIC BINDING COMPONENT OF ABC TRANSPORTER"/>
    <property type="match status" value="1"/>
</dbReference>
<evidence type="ECO:0000313" key="5">
    <source>
        <dbReference type="EMBL" id="GAG42957.1"/>
    </source>
</evidence>
<feature type="non-terminal residue" evidence="5">
    <location>
        <position position="178"/>
    </location>
</feature>
<dbReference type="GO" id="GO:1904680">
    <property type="term" value="F:peptide transmembrane transporter activity"/>
    <property type="evidence" value="ECO:0007669"/>
    <property type="project" value="TreeGrafter"/>
</dbReference>